<dbReference type="InterPro" id="IPR015991">
    <property type="entry name" value="TatD/YcfH-like"/>
</dbReference>
<reference evidence="4 5" key="1">
    <citation type="submission" date="2017-09" db="EMBL/GenBank/DDBJ databases">
        <title>Depth-based differentiation of microbial function through sediment-hosted aquifers and enrichment of novel symbionts in the deep terrestrial subsurface.</title>
        <authorList>
            <person name="Probst A.J."/>
            <person name="Ladd B."/>
            <person name="Jarett J.K."/>
            <person name="Geller-Mcgrath D.E."/>
            <person name="Sieber C.M."/>
            <person name="Emerson J.B."/>
            <person name="Anantharaman K."/>
            <person name="Thomas B.C."/>
            <person name="Malmstrom R."/>
            <person name="Stieglmeier M."/>
            <person name="Klingl A."/>
            <person name="Woyke T."/>
            <person name="Ryan C.M."/>
            <person name="Banfield J.F."/>
        </authorList>
    </citation>
    <scope>NUCLEOTIDE SEQUENCE [LARGE SCALE GENOMIC DNA]</scope>
    <source>
        <strain evidence="4">CG11_big_fil_rev_8_21_14_0_20_35_14</strain>
    </source>
</reference>
<accession>A0A2H0N7W8</accession>
<dbReference type="CDD" id="cd01310">
    <property type="entry name" value="TatD_DNAse"/>
    <property type="match status" value="1"/>
</dbReference>
<evidence type="ECO:0008006" key="6">
    <source>
        <dbReference type="Google" id="ProtNLM"/>
    </source>
</evidence>
<dbReference type="Gene3D" id="3.20.20.140">
    <property type="entry name" value="Metal-dependent hydrolases"/>
    <property type="match status" value="1"/>
</dbReference>
<evidence type="ECO:0000256" key="1">
    <source>
        <dbReference type="ARBA" id="ARBA00022723"/>
    </source>
</evidence>
<gene>
    <name evidence="4" type="ORF">COV57_01500</name>
</gene>
<dbReference type="SUPFAM" id="SSF51556">
    <property type="entry name" value="Metallo-dependent hydrolases"/>
    <property type="match status" value="1"/>
</dbReference>
<dbReference type="PIRSF" id="PIRSF005902">
    <property type="entry name" value="DNase_TatD"/>
    <property type="match status" value="1"/>
</dbReference>
<feature type="binding site" evidence="3">
    <location>
        <position position="9"/>
    </location>
    <ligand>
        <name>a divalent metal cation</name>
        <dbReference type="ChEBI" id="CHEBI:60240"/>
        <label>1</label>
    </ligand>
</feature>
<dbReference type="Proteomes" id="UP000229893">
    <property type="component" value="Unassembled WGS sequence"/>
</dbReference>
<feature type="binding site" evidence="3">
    <location>
        <position position="204"/>
    </location>
    <ligand>
        <name>a divalent metal cation</name>
        <dbReference type="ChEBI" id="CHEBI:60240"/>
        <label>1</label>
    </ligand>
</feature>
<dbReference type="InterPro" id="IPR032466">
    <property type="entry name" value="Metal_Hydrolase"/>
</dbReference>
<dbReference type="AlphaFoldDB" id="A0A2H0N7W8"/>
<dbReference type="InterPro" id="IPR018228">
    <property type="entry name" value="DNase_TatD-rel_CS"/>
</dbReference>
<dbReference type="GO" id="GO:0016788">
    <property type="term" value="F:hydrolase activity, acting on ester bonds"/>
    <property type="evidence" value="ECO:0007669"/>
    <property type="project" value="InterPro"/>
</dbReference>
<dbReference type="Pfam" id="PF01026">
    <property type="entry name" value="TatD_DNase"/>
    <property type="match status" value="1"/>
</dbReference>
<dbReference type="PANTHER" id="PTHR46124:SF2">
    <property type="entry name" value="D-AMINOACYL-TRNA DEACYLASE"/>
    <property type="match status" value="1"/>
</dbReference>
<feature type="binding site" evidence="3">
    <location>
        <position position="7"/>
    </location>
    <ligand>
        <name>a divalent metal cation</name>
        <dbReference type="ChEBI" id="CHEBI:60240"/>
        <label>1</label>
    </ligand>
</feature>
<name>A0A2H0N7W8_9BACT</name>
<dbReference type="InterPro" id="IPR001130">
    <property type="entry name" value="TatD-like"/>
</dbReference>
<dbReference type="PROSITE" id="PS01091">
    <property type="entry name" value="TATD_3"/>
    <property type="match status" value="1"/>
</dbReference>
<protein>
    <recommendedName>
        <fullName evidence="6">Hydrolase TatD</fullName>
    </recommendedName>
</protein>
<evidence type="ECO:0000256" key="3">
    <source>
        <dbReference type="PIRSR" id="PIRSR005902-1"/>
    </source>
</evidence>
<dbReference type="FunFam" id="3.20.20.140:FF:000005">
    <property type="entry name" value="TatD family hydrolase"/>
    <property type="match status" value="1"/>
</dbReference>
<keyword evidence="1 3" id="KW-0479">Metal-binding</keyword>
<dbReference type="GO" id="GO:0004536">
    <property type="term" value="F:DNA nuclease activity"/>
    <property type="evidence" value="ECO:0007669"/>
    <property type="project" value="InterPro"/>
</dbReference>
<evidence type="ECO:0000256" key="2">
    <source>
        <dbReference type="ARBA" id="ARBA00022801"/>
    </source>
</evidence>
<feature type="binding site" evidence="3">
    <location>
        <position position="89"/>
    </location>
    <ligand>
        <name>a divalent metal cation</name>
        <dbReference type="ChEBI" id="CHEBI:60240"/>
        <label>1</label>
    </ligand>
</feature>
<dbReference type="EMBL" id="PCWO01000021">
    <property type="protein sequence ID" value="PIR04984.1"/>
    <property type="molecule type" value="Genomic_DNA"/>
</dbReference>
<feature type="binding site" evidence="3">
    <location>
        <position position="129"/>
    </location>
    <ligand>
        <name>a divalent metal cation</name>
        <dbReference type="ChEBI" id="CHEBI:60240"/>
        <label>2</label>
    </ligand>
</feature>
<evidence type="ECO:0000313" key="5">
    <source>
        <dbReference type="Proteomes" id="UP000229893"/>
    </source>
</evidence>
<sequence>MKIIDVHAHINRAFYKEDFLNVLKRAKENQIGFINIGTNLADSKENVEIAQSFDHVWAIVGMHPTEKEDFNYDTFRELAMQEKVVGIGECGLDYFREENKTLEDKERQRRVFGEQIKLAKEVNKPLMLHLRMSESYEEAISLIESLDNLPPVVFHFYSGNMEQTKRIMALKNAYVSIGGVITFTHDYDKVIKEIPLKRILLETDSPFITPVPYRGQRNEPTFVVEVLKRLAVLKEMPIDETADVILSTTKHIFGLK</sequence>
<dbReference type="PANTHER" id="PTHR46124">
    <property type="entry name" value="D-AMINOACYL-TRNA DEACYLASE"/>
    <property type="match status" value="1"/>
</dbReference>
<evidence type="ECO:0000313" key="4">
    <source>
        <dbReference type="EMBL" id="PIR04984.1"/>
    </source>
</evidence>
<comment type="caution">
    <text evidence="4">The sequence shown here is derived from an EMBL/GenBank/DDBJ whole genome shotgun (WGS) entry which is preliminary data.</text>
</comment>
<keyword evidence="2" id="KW-0378">Hydrolase</keyword>
<dbReference type="GO" id="GO:0046872">
    <property type="term" value="F:metal ion binding"/>
    <property type="evidence" value="ECO:0007669"/>
    <property type="project" value="UniProtKB-KW"/>
</dbReference>
<proteinExistence type="predicted"/>
<feature type="binding site" evidence="3">
    <location>
        <position position="155"/>
    </location>
    <ligand>
        <name>a divalent metal cation</name>
        <dbReference type="ChEBI" id="CHEBI:60240"/>
        <label>2</label>
    </ligand>
</feature>
<organism evidence="4 5">
    <name type="scientific">Candidatus Liptonbacteria bacterium CG11_big_fil_rev_8_21_14_0_20_35_14</name>
    <dbReference type="NCBI Taxonomy" id="1974634"/>
    <lineage>
        <taxon>Bacteria</taxon>
        <taxon>Candidatus Liptoniibacteriota</taxon>
    </lineage>
</organism>
<dbReference type="NCBIfam" id="TIGR00010">
    <property type="entry name" value="YchF/TatD family DNA exonuclease"/>
    <property type="match status" value="1"/>
</dbReference>